<accession>A0ABW6KEP5</accession>
<dbReference type="RefSeq" id="WP_389361064.1">
    <property type="nucleotide sequence ID" value="NZ_JBIACK010000004.1"/>
</dbReference>
<name>A0ABW6KEP5_9BACI</name>
<reference evidence="1 2" key="1">
    <citation type="submission" date="2024-08" db="EMBL/GenBank/DDBJ databases">
        <title>Two novel Cytobacillus novel species.</title>
        <authorList>
            <person name="Liu G."/>
        </authorList>
    </citation>
    <scope>NUCLEOTIDE SEQUENCE [LARGE SCALE GENOMIC DNA]</scope>
    <source>
        <strain evidence="1 2">FJAT-54145</strain>
    </source>
</reference>
<keyword evidence="2" id="KW-1185">Reference proteome</keyword>
<gene>
    <name evidence="1" type="ORF">ACFYKX_11280</name>
</gene>
<organism evidence="1 2">
    <name type="scientific">Cytobacillus spartinae</name>
    <dbReference type="NCBI Taxonomy" id="3299023"/>
    <lineage>
        <taxon>Bacteria</taxon>
        <taxon>Bacillati</taxon>
        <taxon>Bacillota</taxon>
        <taxon>Bacilli</taxon>
        <taxon>Bacillales</taxon>
        <taxon>Bacillaceae</taxon>
        <taxon>Cytobacillus</taxon>
    </lineage>
</organism>
<sequence>MNLQSKLKQMGPIKSLKFTEFFLDEQGQHVYTFHYRIAPEAGLSHGNYPTFAKIEIKTKNPITVESLERLHNEYFRLETALKGDFNPDYITPISKEEYDLETVEPPNSNE</sequence>
<dbReference type="EMBL" id="JBIACK010000004">
    <property type="protein sequence ID" value="MFE8701177.1"/>
    <property type="molecule type" value="Genomic_DNA"/>
</dbReference>
<dbReference type="Proteomes" id="UP001601059">
    <property type="component" value="Unassembled WGS sequence"/>
</dbReference>
<evidence type="ECO:0000313" key="2">
    <source>
        <dbReference type="Proteomes" id="UP001601059"/>
    </source>
</evidence>
<comment type="caution">
    <text evidence="1">The sequence shown here is derived from an EMBL/GenBank/DDBJ whole genome shotgun (WGS) entry which is preliminary data.</text>
</comment>
<evidence type="ECO:0000313" key="1">
    <source>
        <dbReference type="EMBL" id="MFE8701177.1"/>
    </source>
</evidence>
<protein>
    <submittedName>
        <fullName evidence="1">Uncharacterized protein</fullName>
    </submittedName>
</protein>
<proteinExistence type="predicted"/>